<protein>
    <submittedName>
        <fullName evidence="3">DCD (Development and Cell Death) domain protein</fullName>
    </submittedName>
</protein>
<dbReference type="Proteomes" id="UP000585474">
    <property type="component" value="Unassembled WGS sequence"/>
</dbReference>
<dbReference type="PROSITE" id="PS51222">
    <property type="entry name" value="DCD"/>
    <property type="match status" value="1"/>
</dbReference>
<reference evidence="4" key="1">
    <citation type="submission" date="2019-07" db="EMBL/GenBank/DDBJ databases">
        <title>De Novo Assembly of kiwifruit Actinidia rufa.</title>
        <authorList>
            <person name="Sugita-Konishi S."/>
            <person name="Sato K."/>
            <person name="Mori E."/>
            <person name="Abe Y."/>
            <person name="Kisaki G."/>
            <person name="Hamano K."/>
            <person name="Suezawa K."/>
            <person name="Otani M."/>
            <person name="Fukuda T."/>
            <person name="Manabe T."/>
            <person name="Gomi K."/>
            <person name="Tabuchi M."/>
            <person name="Akimitsu K."/>
            <person name="Kataoka I."/>
        </authorList>
    </citation>
    <scope>NUCLEOTIDE SEQUENCE [LARGE SCALE GENOMIC DNA]</scope>
    <source>
        <strain evidence="4">cv. Fuchu</strain>
    </source>
</reference>
<dbReference type="Pfam" id="PF24681">
    <property type="entry name" value="Kelch_KLHDC2_KLHL20_DRC7"/>
    <property type="match status" value="1"/>
</dbReference>
<comment type="caution">
    <text evidence="3">The sequence shown here is derived from an EMBL/GenBank/DDBJ whole genome shotgun (WGS) entry which is preliminary data.</text>
</comment>
<dbReference type="SMART" id="SM00767">
    <property type="entry name" value="DCD"/>
    <property type="match status" value="1"/>
</dbReference>
<feature type="coiled-coil region" evidence="1">
    <location>
        <begin position="480"/>
        <end position="521"/>
    </location>
</feature>
<dbReference type="Gene3D" id="2.120.10.80">
    <property type="entry name" value="Kelch-type beta propeller"/>
    <property type="match status" value="2"/>
</dbReference>
<keyword evidence="1" id="KW-0175">Coiled coil</keyword>
<evidence type="ECO:0000313" key="3">
    <source>
        <dbReference type="EMBL" id="GFS33603.1"/>
    </source>
</evidence>
<organism evidence="3 4">
    <name type="scientific">Actinidia rufa</name>
    <dbReference type="NCBI Taxonomy" id="165716"/>
    <lineage>
        <taxon>Eukaryota</taxon>
        <taxon>Viridiplantae</taxon>
        <taxon>Streptophyta</taxon>
        <taxon>Embryophyta</taxon>
        <taxon>Tracheophyta</taxon>
        <taxon>Spermatophyta</taxon>
        <taxon>Magnoliopsida</taxon>
        <taxon>eudicotyledons</taxon>
        <taxon>Gunneridae</taxon>
        <taxon>Pentapetalae</taxon>
        <taxon>asterids</taxon>
        <taxon>Ericales</taxon>
        <taxon>Actinidiaceae</taxon>
        <taxon>Actinidia</taxon>
    </lineage>
</organism>
<feature type="domain" description="DCD" evidence="2">
    <location>
        <begin position="38"/>
        <end position="171"/>
    </location>
</feature>
<gene>
    <name evidence="3" type="ORF">Acr_00g0029550</name>
</gene>
<accession>A0A7J0DGH4</accession>
<dbReference type="SUPFAM" id="SSF117281">
    <property type="entry name" value="Kelch motif"/>
    <property type="match status" value="1"/>
</dbReference>
<evidence type="ECO:0000256" key="1">
    <source>
        <dbReference type="SAM" id="Coils"/>
    </source>
</evidence>
<evidence type="ECO:0000259" key="2">
    <source>
        <dbReference type="PROSITE" id="PS51222"/>
    </source>
</evidence>
<dbReference type="InterPro" id="IPR044832">
    <property type="entry name" value="NRP-like"/>
</dbReference>
<dbReference type="OrthoDB" id="45365at2759"/>
<dbReference type="EMBL" id="BJWL01000192">
    <property type="protein sequence ID" value="GFS33603.1"/>
    <property type="molecule type" value="Genomic_DNA"/>
</dbReference>
<proteinExistence type="predicted"/>
<dbReference type="InterPro" id="IPR015915">
    <property type="entry name" value="Kelch-typ_b-propeller"/>
</dbReference>
<dbReference type="Pfam" id="PF01344">
    <property type="entry name" value="Kelch_1"/>
    <property type="match status" value="2"/>
</dbReference>
<dbReference type="InterPro" id="IPR006652">
    <property type="entry name" value="Kelch_1"/>
</dbReference>
<dbReference type="AlphaFoldDB" id="A0A7J0DGH4"/>
<dbReference type="PANTHER" id="PTHR46034:SF23">
    <property type="entry name" value="DCD (DEVELOPMENT AND CELL DEATH) DOMAIN PROTEIN"/>
    <property type="match status" value="1"/>
</dbReference>
<dbReference type="SMART" id="SM00612">
    <property type="entry name" value="Kelch"/>
    <property type="match status" value="4"/>
</dbReference>
<keyword evidence="4" id="KW-1185">Reference proteome</keyword>
<sequence length="792" mass="88006">MLHRMGAGRKKKMLSLKEKPQPSCTINCSAPARNLRNRDLGAVIFGCKHNTIRECCSELLFGLPAPHFAYVKNISPGLPLFLFNYSDRKLYGIFEAVSPGQMSIDPYGWTTDVQQSTPYPAQVRVRIQMQCQPLLEDQFRPVIADNYYERRLFWFELDQAQTRNLISLFSLSPIDASASVPQNTTRRNMLINALPTSDAIKVIDDVEVTFSQAGSAHLNQCNVQWGPKAEKCEKELVQPIPNYACTSSSDIISTNASHPQTTWSSLFKTLTISDKLKEDEDLKARASEVNFPHSYQHNTEWKSSSLTPCMEGENRNFEAHPEDSAMGEYEEVHADSKSEWELSYPSFQQMNSFEAPNVDTREEGEHFEAVASDENLTHSNKSNIGWCSSFATPHLHGESHHSQASTDDDVSKIYEEAVAHPDTNCEHSYLSTDNHEKLTVHPFVMAEVHSEDGCSSETLAVTEMKSSNFHSVVAKLVQGIERLKASELEQIQKIVSLEQELVESKVEIQQLKNRCHLLESRSLSSIGHVQEAVLKTCDELRPKNDSILIVGGFDGSSWLSALDSYSPLLDTMKSLKPMTSVRSYASAATLNGELYIFGGVDGDTWHDTVESYNPMSDQWVSRPSLNQKKGNLAGASLFGKIFAVGGGNGVECYSDVEMLDINIGSWITTRSMLQKRFAPAAAEINSALYVVGGYDGRNYLKYALGGYDGSKMVSTVEIFDPRLGSWMMGEPMNNSRGYSGAVVIGEKIYIIGGVKESDDILGTIECYKGGCGWELTKLEAVGKRCFFSAIVL</sequence>
<dbReference type="PANTHER" id="PTHR46034">
    <property type="match status" value="1"/>
</dbReference>
<name>A0A7J0DGH4_9ERIC</name>
<dbReference type="Pfam" id="PF10539">
    <property type="entry name" value="Dev_Cell_Death"/>
    <property type="match status" value="1"/>
</dbReference>
<evidence type="ECO:0000313" key="4">
    <source>
        <dbReference type="Proteomes" id="UP000585474"/>
    </source>
</evidence>
<dbReference type="InterPro" id="IPR013989">
    <property type="entry name" value="Dev_and_cell_death_domain"/>
</dbReference>
<dbReference type="GO" id="GO:0034976">
    <property type="term" value="P:response to endoplasmic reticulum stress"/>
    <property type="evidence" value="ECO:0007669"/>
    <property type="project" value="InterPro"/>
</dbReference>